<gene>
    <name evidence="1" type="ORF">KPL71_013711</name>
</gene>
<keyword evidence="1" id="KW-0808">Transferase</keyword>
<proteinExistence type="predicted"/>
<protein>
    <submittedName>
        <fullName evidence="1">Protein kinase domain-containing protein</fullName>
    </submittedName>
</protein>
<reference evidence="2" key="1">
    <citation type="journal article" date="2023" name="Hortic. Res.">
        <title>A chromosome-level phased genome enabling allele-level studies in sweet orange: a case study on citrus Huanglongbing tolerance.</title>
        <authorList>
            <person name="Wu B."/>
            <person name="Yu Q."/>
            <person name="Deng Z."/>
            <person name="Duan Y."/>
            <person name="Luo F."/>
            <person name="Gmitter F. Jr."/>
        </authorList>
    </citation>
    <scope>NUCLEOTIDE SEQUENCE [LARGE SCALE GENOMIC DNA]</scope>
    <source>
        <strain evidence="2">cv. Valencia</strain>
    </source>
</reference>
<organism evidence="1 2">
    <name type="scientific">Citrus sinensis</name>
    <name type="common">Sweet orange</name>
    <name type="synonym">Citrus aurantium var. sinensis</name>
    <dbReference type="NCBI Taxonomy" id="2711"/>
    <lineage>
        <taxon>Eukaryota</taxon>
        <taxon>Viridiplantae</taxon>
        <taxon>Streptophyta</taxon>
        <taxon>Embryophyta</taxon>
        <taxon>Tracheophyta</taxon>
        <taxon>Spermatophyta</taxon>
        <taxon>Magnoliopsida</taxon>
        <taxon>eudicotyledons</taxon>
        <taxon>Gunneridae</taxon>
        <taxon>Pentapetalae</taxon>
        <taxon>rosids</taxon>
        <taxon>malvids</taxon>
        <taxon>Sapindales</taxon>
        <taxon>Rutaceae</taxon>
        <taxon>Aurantioideae</taxon>
        <taxon>Citrus</taxon>
    </lineage>
</organism>
<sequence length="666" mass="74283">MQKEPTGLEGRSIDVGNLKIHVRNVIAEGGFSCVYSARDAIHTSKQYAMKHMICNDEESLESAMKEISVMKSLKGHPNVVTLYAHTILDLGRTKEALLVMECCDKSLVNVLENRGAGYFEEKQVLAIFRDVCNAVFAMHSQSPPIAHRDLKAENLLLGSDGLWKLCDFGSTSTNHKRFEKLEEMGIEEDNIRKHTTPAYRAPEMWDLFRRELINEKVDIWALGCLLFRICYFKNAFDGESKLQILNGNYRIPESPKYSSSVTDLIRDMLQASPDDRPDITQASALLDWPFISMNLGMSKPMNRSPPMPQRSPPPPPSSVDPTRYISQPSTTPAVSGGGGVLGAFWSTQHAKDSIVAEDQSRSKFDEEPTIYSTSGHSRSRSDNHPVNPSTVEEENIQNHAIRRNVHCKSHKPEDGPSKDIKMNFFQKDTDTRIERPKTLKTESTATFQDEAFNSFVAEFDTNKLNSAISSNKSEKEEALQNEVERLKGQLKQTNLEKAEITSKFEKLSAICRSQRQEIQELKQALAARLPSPNKDAASNQTSPGNESFATPPREKIEGTIWELKSEWGTPSPESKSWQAFAEDPKPQQQNTAQSVRTRNGHLNKHTAQSTSGFDSWGFGAESFTAIPAANSQRSKPITEGNSSQSIGRSKTTENQPSAQPAGWAGF</sequence>
<evidence type="ECO:0000313" key="2">
    <source>
        <dbReference type="Proteomes" id="UP000829398"/>
    </source>
</evidence>
<evidence type="ECO:0000313" key="1">
    <source>
        <dbReference type="EMBL" id="KAH9774653.1"/>
    </source>
</evidence>
<accession>A0ACB8LMM9</accession>
<keyword evidence="1" id="KW-0418">Kinase</keyword>
<comment type="caution">
    <text evidence="1">The sequence shown here is derived from an EMBL/GenBank/DDBJ whole genome shotgun (WGS) entry which is preliminary data.</text>
</comment>
<name>A0ACB8LMM9_CITSI</name>
<keyword evidence="2" id="KW-1185">Reference proteome</keyword>
<dbReference type="EMBL" id="CM039173">
    <property type="protein sequence ID" value="KAH9774653.1"/>
    <property type="molecule type" value="Genomic_DNA"/>
</dbReference>
<dbReference type="Proteomes" id="UP000829398">
    <property type="component" value="Chromosome 4"/>
</dbReference>